<protein>
    <submittedName>
        <fullName evidence="1">Uncharacterized protein</fullName>
    </submittedName>
</protein>
<comment type="caution">
    <text evidence="1">The sequence shown here is derived from an EMBL/GenBank/DDBJ whole genome shotgun (WGS) entry which is preliminary data.</text>
</comment>
<organism evidence="1 2">
    <name type="scientific">Dermacentor silvarum</name>
    <name type="common">Tick</name>
    <dbReference type="NCBI Taxonomy" id="543639"/>
    <lineage>
        <taxon>Eukaryota</taxon>
        <taxon>Metazoa</taxon>
        <taxon>Ecdysozoa</taxon>
        <taxon>Arthropoda</taxon>
        <taxon>Chelicerata</taxon>
        <taxon>Arachnida</taxon>
        <taxon>Acari</taxon>
        <taxon>Parasitiformes</taxon>
        <taxon>Ixodida</taxon>
        <taxon>Ixodoidea</taxon>
        <taxon>Ixodidae</taxon>
        <taxon>Rhipicephalinae</taxon>
        <taxon>Dermacentor</taxon>
    </lineage>
</organism>
<sequence length="263" mass="29210">MDSEFSTRFRRVRCKPTKRRSRKPPQLPERKGCRTTEPQTPHAYPECCTGAQIEIRLPDEYDVAREMLTRHFAAPCNIHLQRHRFRERCQLQGEPITDFALTLRELAALSDFATQADENVCEQFVVVVTCPRLRERLLLEGDKLTFGHAFQIALLRERTQRGYEAFANPSHRRFSSHTHTASAPDLNAAAVSPGTGTATVCGNCGATSCLPSACPLAVAHALPADAAVTSGELVEAPPAHEKGTLPRSTKSYRKKMLQVSLAF</sequence>
<name>A0ACB8CN16_DERSI</name>
<keyword evidence="2" id="KW-1185">Reference proteome</keyword>
<reference evidence="1" key="1">
    <citation type="submission" date="2020-05" db="EMBL/GenBank/DDBJ databases">
        <title>Large-scale comparative analyses of tick genomes elucidate their genetic diversity and vector capacities.</title>
        <authorList>
            <person name="Jia N."/>
            <person name="Wang J."/>
            <person name="Shi W."/>
            <person name="Du L."/>
            <person name="Sun Y."/>
            <person name="Zhan W."/>
            <person name="Jiang J."/>
            <person name="Wang Q."/>
            <person name="Zhang B."/>
            <person name="Ji P."/>
            <person name="Sakyi L.B."/>
            <person name="Cui X."/>
            <person name="Yuan T."/>
            <person name="Jiang B."/>
            <person name="Yang W."/>
            <person name="Lam T.T.-Y."/>
            <person name="Chang Q."/>
            <person name="Ding S."/>
            <person name="Wang X."/>
            <person name="Zhu J."/>
            <person name="Ruan X."/>
            <person name="Zhao L."/>
            <person name="Wei J."/>
            <person name="Que T."/>
            <person name="Du C."/>
            <person name="Cheng J."/>
            <person name="Dai P."/>
            <person name="Han X."/>
            <person name="Huang E."/>
            <person name="Gao Y."/>
            <person name="Liu J."/>
            <person name="Shao H."/>
            <person name="Ye R."/>
            <person name="Li L."/>
            <person name="Wei W."/>
            <person name="Wang X."/>
            <person name="Wang C."/>
            <person name="Yang T."/>
            <person name="Huo Q."/>
            <person name="Li W."/>
            <person name="Guo W."/>
            <person name="Chen H."/>
            <person name="Zhou L."/>
            <person name="Ni X."/>
            <person name="Tian J."/>
            <person name="Zhou Y."/>
            <person name="Sheng Y."/>
            <person name="Liu T."/>
            <person name="Pan Y."/>
            <person name="Xia L."/>
            <person name="Li J."/>
            <person name="Zhao F."/>
            <person name="Cao W."/>
        </authorList>
    </citation>
    <scope>NUCLEOTIDE SEQUENCE</scope>
    <source>
        <strain evidence="1">Dsil-2018</strain>
    </source>
</reference>
<evidence type="ECO:0000313" key="2">
    <source>
        <dbReference type="Proteomes" id="UP000821865"/>
    </source>
</evidence>
<gene>
    <name evidence="1" type="ORF">HPB49_021715</name>
</gene>
<dbReference type="Proteomes" id="UP000821865">
    <property type="component" value="Chromosome 6"/>
</dbReference>
<proteinExistence type="predicted"/>
<accession>A0ACB8CN16</accession>
<evidence type="ECO:0000313" key="1">
    <source>
        <dbReference type="EMBL" id="KAH7946240.1"/>
    </source>
</evidence>
<dbReference type="EMBL" id="CM023475">
    <property type="protein sequence ID" value="KAH7946240.1"/>
    <property type="molecule type" value="Genomic_DNA"/>
</dbReference>